<feature type="transmembrane region" description="Helical" evidence="9">
    <location>
        <begin position="112"/>
        <end position="131"/>
    </location>
</feature>
<feature type="transmembrane region" description="Helical" evidence="9">
    <location>
        <begin position="253"/>
        <end position="271"/>
    </location>
</feature>
<proteinExistence type="predicted"/>
<keyword evidence="13" id="KW-1185">Reference proteome</keyword>
<protein>
    <recommendedName>
        <fullName evidence="14">Potassium transporter</fullName>
    </recommendedName>
</protein>
<evidence type="ECO:0000259" key="10">
    <source>
        <dbReference type="Pfam" id="PF02705"/>
    </source>
</evidence>
<dbReference type="AlphaFoldDB" id="A0A9P6ASN6"/>
<evidence type="ECO:0000313" key="13">
    <source>
        <dbReference type="Proteomes" id="UP000886523"/>
    </source>
</evidence>
<gene>
    <name evidence="12" type="ORF">BS47DRAFT_1347297</name>
</gene>
<dbReference type="OrthoDB" id="504708at2759"/>
<evidence type="ECO:0008006" key="14">
    <source>
        <dbReference type="Google" id="ProtNLM"/>
    </source>
</evidence>
<dbReference type="PANTHER" id="PTHR30540:SF83">
    <property type="entry name" value="K+ POTASSIUM TRANSPORTER"/>
    <property type="match status" value="1"/>
</dbReference>
<feature type="domain" description="K+ potassium transporter C-terminal" evidence="11">
    <location>
        <begin position="535"/>
        <end position="634"/>
    </location>
</feature>
<dbReference type="GO" id="GO:0015079">
    <property type="term" value="F:potassium ion transmembrane transporter activity"/>
    <property type="evidence" value="ECO:0007669"/>
    <property type="project" value="InterPro"/>
</dbReference>
<evidence type="ECO:0000256" key="9">
    <source>
        <dbReference type="SAM" id="Phobius"/>
    </source>
</evidence>
<dbReference type="Pfam" id="PF02705">
    <property type="entry name" value="K_trans"/>
    <property type="match status" value="1"/>
</dbReference>
<comment type="subcellular location">
    <subcellularLocation>
        <location evidence="1">Membrane</location>
        <topology evidence="1">Multi-pass membrane protein</topology>
    </subcellularLocation>
</comment>
<comment type="caution">
    <text evidence="12">The sequence shown here is derived from an EMBL/GenBank/DDBJ whole genome shotgun (WGS) entry which is preliminary data.</text>
</comment>
<reference evidence="12" key="1">
    <citation type="journal article" date="2020" name="Nat. Commun.">
        <title>Large-scale genome sequencing of mycorrhizal fungi provides insights into the early evolution of symbiotic traits.</title>
        <authorList>
            <person name="Miyauchi S."/>
            <person name="Kiss E."/>
            <person name="Kuo A."/>
            <person name="Drula E."/>
            <person name="Kohler A."/>
            <person name="Sanchez-Garcia M."/>
            <person name="Morin E."/>
            <person name="Andreopoulos B."/>
            <person name="Barry K.W."/>
            <person name="Bonito G."/>
            <person name="Buee M."/>
            <person name="Carver A."/>
            <person name="Chen C."/>
            <person name="Cichocki N."/>
            <person name="Clum A."/>
            <person name="Culley D."/>
            <person name="Crous P.W."/>
            <person name="Fauchery L."/>
            <person name="Girlanda M."/>
            <person name="Hayes R.D."/>
            <person name="Keri Z."/>
            <person name="LaButti K."/>
            <person name="Lipzen A."/>
            <person name="Lombard V."/>
            <person name="Magnuson J."/>
            <person name="Maillard F."/>
            <person name="Murat C."/>
            <person name="Nolan M."/>
            <person name="Ohm R.A."/>
            <person name="Pangilinan J."/>
            <person name="Pereira M.F."/>
            <person name="Perotto S."/>
            <person name="Peter M."/>
            <person name="Pfister S."/>
            <person name="Riley R."/>
            <person name="Sitrit Y."/>
            <person name="Stielow J.B."/>
            <person name="Szollosi G."/>
            <person name="Zifcakova L."/>
            <person name="Stursova M."/>
            <person name="Spatafora J.W."/>
            <person name="Tedersoo L."/>
            <person name="Vaario L.M."/>
            <person name="Yamada A."/>
            <person name="Yan M."/>
            <person name="Wang P."/>
            <person name="Xu J."/>
            <person name="Bruns T."/>
            <person name="Baldrian P."/>
            <person name="Vilgalys R."/>
            <person name="Dunand C."/>
            <person name="Henrissat B."/>
            <person name="Grigoriev I.V."/>
            <person name="Hibbett D."/>
            <person name="Nagy L.G."/>
            <person name="Martin F.M."/>
        </authorList>
    </citation>
    <scope>NUCLEOTIDE SEQUENCE</scope>
    <source>
        <strain evidence="12">UP504</strain>
    </source>
</reference>
<evidence type="ECO:0000256" key="8">
    <source>
        <dbReference type="ARBA" id="ARBA00023136"/>
    </source>
</evidence>
<keyword evidence="3" id="KW-0633">Potassium transport</keyword>
<evidence type="ECO:0000259" key="11">
    <source>
        <dbReference type="Pfam" id="PF22776"/>
    </source>
</evidence>
<keyword evidence="7" id="KW-0406">Ion transport</keyword>
<organism evidence="12 13">
    <name type="scientific">Hydnum rufescens UP504</name>
    <dbReference type="NCBI Taxonomy" id="1448309"/>
    <lineage>
        <taxon>Eukaryota</taxon>
        <taxon>Fungi</taxon>
        <taxon>Dikarya</taxon>
        <taxon>Basidiomycota</taxon>
        <taxon>Agaricomycotina</taxon>
        <taxon>Agaricomycetes</taxon>
        <taxon>Cantharellales</taxon>
        <taxon>Hydnaceae</taxon>
        <taxon>Hydnum</taxon>
    </lineage>
</organism>
<dbReference type="Proteomes" id="UP000886523">
    <property type="component" value="Unassembled WGS sequence"/>
</dbReference>
<feature type="transmembrane region" description="Helical" evidence="9">
    <location>
        <begin position="12"/>
        <end position="31"/>
    </location>
</feature>
<keyword evidence="4 9" id="KW-0812">Transmembrane</keyword>
<keyword evidence="6 9" id="KW-1133">Transmembrane helix</keyword>
<evidence type="ECO:0000256" key="2">
    <source>
        <dbReference type="ARBA" id="ARBA00022448"/>
    </source>
</evidence>
<feature type="transmembrane region" description="Helical" evidence="9">
    <location>
        <begin position="343"/>
        <end position="363"/>
    </location>
</feature>
<keyword evidence="5" id="KW-0630">Potassium</keyword>
<dbReference type="InterPro" id="IPR003855">
    <property type="entry name" value="K+_transporter"/>
</dbReference>
<accession>A0A9P6ASN6</accession>
<evidence type="ECO:0000313" key="12">
    <source>
        <dbReference type="EMBL" id="KAF9510974.1"/>
    </source>
</evidence>
<name>A0A9P6ASN6_9AGAM</name>
<keyword evidence="2" id="KW-0813">Transport</keyword>
<feature type="transmembrane region" description="Helical" evidence="9">
    <location>
        <begin position="401"/>
        <end position="422"/>
    </location>
</feature>
<evidence type="ECO:0000256" key="3">
    <source>
        <dbReference type="ARBA" id="ARBA00022538"/>
    </source>
</evidence>
<dbReference type="GO" id="GO:0016020">
    <property type="term" value="C:membrane"/>
    <property type="evidence" value="ECO:0007669"/>
    <property type="project" value="UniProtKB-SubCell"/>
</dbReference>
<dbReference type="InterPro" id="IPR053951">
    <property type="entry name" value="K_trans_N"/>
</dbReference>
<keyword evidence="8 9" id="KW-0472">Membrane</keyword>
<evidence type="ECO:0000256" key="4">
    <source>
        <dbReference type="ARBA" id="ARBA00022692"/>
    </source>
</evidence>
<dbReference type="Pfam" id="PF22776">
    <property type="entry name" value="K_trans_C"/>
    <property type="match status" value="1"/>
</dbReference>
<feature type="transmembrane region" description="Helical" evidence="9">
    <location>
        <begin position="181"/>
        <end position="207"/>
    </location>
</feature>
<evidence type="ECO:0000256" key="7">
    <source>
        <dbReference type="ARBA" id="ARBA00023065"/>
    </source>
</evidence>
<feature type="transmembrane region" description="Helical" evidence="9">
    <location>
        <begin position="227"/>
        <end position="246"/>
    </location>
</feature>
<evidence type="ECO:0000256" key="1">
    <source>
        <dbReference type="ARBA" id="ARBA00004141"/>
    </source>
</evidence>
<evidence type="ECO:0000256" key="6">
    <source>
        <dbReference type="ARBA" id="ARBA00022989"/>
    </source>
</evidence>
<evidence type="ECO:0000256" key="5">
    <source>
        <dbReference type="ARBA" id="ARBA00022958"/>
    </source>
</evidence>
<feature type="transmembrane region" description="Helical" evidence="9">
    <location>
        <begin position="375"/>
        <end position="394"/>
    </location>
</feature>
<feature type="transmembrane region" description="Helical" evidence="9">
    <location>
        <begin position="428"/>
        <end position="449"/>
    </location>
</feature>
<sequence length="703" mass="77136">MEHDLGRLKRKPVKATGVALALMVYQTWGVIYSDIGTSPLYVLNGIWPSSGPLPSKDDVIGGLSAIIWSLTILPLRFGTGEGEGGVFALFQGSTPKGQDYARGRTFLRFARWPLTFWGLFGTSLTLSDGIFTPAVSVTSAVGGLGVAKPSVLNQVTGISIGFLVALFVIQRFGTSRITAVFSPITFIWLALIGACGIVNITSYPGVWRAVDPSRAILWFVRTKQYDLLAGVLLAVTGCEAMFANLGQFNALSIQIGFGCWVYPCLILAYLGQGAKLITDGPNVISNVFYTTIPGGHNGALYWWLIASQALITATFSLTQQLINMKSLPPFALVYTSDTIQGQIYVPAINYTLGLVTIIVVAAFKNLSNLTNAYGFAVATVMFVTTSFIAIQIYIVKRGPMLLAIAFLLTFGFFDGLFFGAALKKVPHGAWVPLSIGCFLVIVMMFWTWAKGLEDQFEGKNRKNPRHFIVDSKKLKSADAQSVHKDVQVEELPSNRPANDVAEASDTQSDAVVDVFDGLKFVDPATQEITQLSRLPTCAIFHNLNAGRGVPHSFYAFLKQVPALPRVVIFLSVRVLPLPYVRPEDNYVVTKVRSIPGFYGVVYRVGYRDDFNPSTEEIVRLACDVEARADPANAMNNVAEMHAAARQTSRIIPHYDVISKRIEVGWATPILAFVRRFLIEEIYRRLAIMFPETGNWGVGNEKYV</sequence>
<dbReference type="InterPro" id="IPR053952">
    <property type="entry name" value="K_trans_C"/>
</dbReference>
<feature type="domain" description="K+ potassium transporter integral membrane" evidence="10">
    <location>
        <begin position="24"/>
        <end position="467"/>
    </location>
</feature>
<feature type="transmembrane region" description="Helical" evidence="9">
    <location>
        <begin position="151"/>
        <end position="169"/>
    </location>
</feature>
<dbReference type="PANTHER" id="PTHR30540">
    <property type="entry name" value="OSMOTIC STRESS POTASSIUM TRANSPORTER"/>
    <property type="match status" value="1"/>
</dbReference>
<dbReference type="EMBL" id="MU129007">
    <property type="protein sequence ID" value="KAF9510974.1"/>
    <property type="molecule type" value="Genomic_DNA"/>
</dbReference>